<organism evidence="10 11">
    <name type="scientific">Meganyctiphanes norvegica</name>
    <name type="common">Northern krill</name>
    <name type="synonym">Thysanopoda norvegica</name>
    <dbReference type="NCBI Taxonomy" id="48144"/>
    <lineage>
        <taxon>Eukaryota</taxon>
        <taxon>Metazoa</taxon>
        <taxon>Ecdysozoa</taxon>
        <taxon>Arthropoda</taxon>
        <taxon>Crustacea</taxon>
        <taxon>Multicrustacea</taxon>
        <taxon>Malacostraca</taxon>
        <taxon>Eumalacostraca</taxon>
        <taxon>Eucarida</taxon>
        <taxon>Euphausiacea</taxon>
        <taxon>Euphausiidae</taxon>
        <taxon>Meganyctiphanes</taxon>
    </lineage>
</organism>
<evidence type="ECO:0000256" key="3">
    <source>
        <dbReference type="ARBA" id="ARBA00022692"/>
    </source>
</evidence>
<accession>A0AAV2SM95</accession>
<evidence type="ECO:0000256" key="8">
    <source>
        <dbReference type="SAM" id="MobiDB-lite"/>
    </source>
</evidence>
<dbReference type="PANTHER" id="PTHR42643">
    <property type="entry name" value="IONOTROPIC RECEPTOR 20A-RELATED"/>
    <property type="match status" value="1"/>
</dbReference>
<gene>
    <name evidence="10" type="ORF">MNOR_LOCUS38036</name>
</gene>
<sequence>MKEQFLKTDTCDFSLGREEFFFENVALTVPQDSPHIEKFNAEIKKMQTGGLIQKWKQDYWPKKDKCSSTAYGGGDATRTVSLADMQGSFFLLFLGFCFALFFMVFECIFRGRAKSDPGRGSPSSTGTLVKPFMA</sequence>
<keyword evidence="11" id="KW-1185">Reference proteome</keyword>
<dbReference type="SUPFAM" id="SSF53850">
    <property type="entry name" value="Periplasmic binding protein-like II"/>
    <property type="match status" value="1"/>
</dbReference>
<comment type="caution">
    <text evidence="10">The sequence shown here is derived from an EMBL/GenBank/DDBJ whole genome shotgun (WGS) entry which is preliminary data.</text>
</comment>
<name>A0AAV2SM95_MEGNR</name>
<evidence type="ECO:0000256" key="6">
    <source>
        <dbReference type="ARBA" id="ARBA00023170"/>
    </source>
</evidence>
<feature type="transmembrane region" description="Helical" evidence="9">
    <location>
        <begin position="89"/>
        <end position="109"/>
    </location>
</feature>
<evidence type="ECO:0000256" key="9">
    <source>
        <dbReference type="SAM" id="Phobius"/>
    </source>
</evidence>
<dbReference type="PANTHER" id="PTHR42643:SF24">
    <property type="entry name" value="IONOTROPIC RECEPTOR 60A"/>
    <property type="match status" value="1"/>
</dbReference>
<dbReference type="Proteomes" id="UP001497623">
    <property type="component" value="Unassembled WGS sequence"/>
</dbReference>
<evidence type="ECO:0000256" key="5">
    <source>
        <dbReference type="ARBA" id="ARBA00023136"/>
    </source>
</evidence>
<dbReference type="Gene3D" id="3.40.190.10">
    <property type="entry name" value="Periplasmic binding protein-like II"/>
    <property type="match status" value="2"/>
</dbReference>
<evidence type="ECO:0000313" key="11">
    <source>
        <dbReference type="Proteomes" id="UP001497623"/>
    </source>
</evidence>
<proteinExistence type="predicted"/>
<dbReference type="InterPro" id="IPR052192">
    <property type="entry name" value="Insect_Ionotropic_Sensory_Rcpt"/>
</dbReference>
<keyword evidence="7" id="KW-0325">Glycoprotein</keyword>
<feature type="region of interest" description="Disordered" evidence="8">
    <location>
        <begin position="114"/>
        <end position="134"/>
    </location>
</feature>
<comment type="subcellular location">
    <subcellularLocation>
        <location evidence="1">Cell membrane</location>
        <topology evidence="1">Multi-pass membrane protein</topology>
    </subcellularLocation>
</comment>
<evidence type="ECO:0000256" key="4">
    <source>
        <dbReference type="ARBA" id="ARBA00022989"/>
    </source>
</evidence>
<protein>
    <submittedName>
        <fullName evidence="10">Uncharacterized protein</fullName>
    </submittedName>
</protein>
<keyword evidence="4 9" id="KW-1133">Transmembrane helix</keyword>
<keyword evidence="5 9" id="KW-0472">Membrane</keyword>
<evidence type="ECO:0000256" key="2">
    <source>
        <dbReference type="ARBA" id="ARBA00022475"/>
    </source>
</evidence>
<keyword evidence="6" id="KW-0675">Receptor</keyword>
<keyword evidence="2" id="KW-1003">Cell membrane</keyword>
<dbReference type="AlphaFoldDB" id="A0AAV2SM95"/>
<dbReference type="EMBL" id="CAXKWB010082206">
    <property type="protein sequence ID" value="CAL4206755.1"/>
    <property type="molecule type" value="Genomic_DNA"/>
</dbReference>
<dbReference type="GO" id="GO:0005886">
    <property type="term" value="C:plasma membrane"/>
    <property type="evidence" value="ECO:0007669"/>
    <property type="project" value="UniProtKB-SubCell"/>
</dbReference>
<evidence type="ECO:0000313" key="10">
    <source>
        <dbReference type="EMBL" id="CAL4206755.1"/>
    </source>
</evidence>
<evidence type="ECO:0000256" key="7">
    <source>
        <dbReference type="ARBA" id="ARBA00023180"/>
    </source>
</evidence>
<reference evidence="10 11" key="1">
    <citation type="submission" date="2024-05" db="EMBL/GenBank/DDBJ databases">
        <authorList>
            <person name="Wallberg A."/>
        </authorList>
    </citation>
    <scope>NUCLEOTIDE SEQUENCE [LARGE SCALE GENOMIC DNA]</scope>
</reference>
<keyword evidence="3 9" id="KW-0812">Transmembrane</keyword>
<evidence type="ECO:0000256" key="1">
    <source>
        <dbReference type="ARBA" id="ARBA00004651"/>
    </source>
</evidence>